<evidence type="ECO:0000256" key="2">
    <source>
        <dbReference type="SAM" id="Phobius"/>
    </source>
</evidence>
<proteinExistence type="predicted"/>
<sequence>MDSAWIWFIGIVVGALILIIAFLLYVVCTEDDGDYEPLIDGGRAVPRDYLNDEESLRQLAEEFDFTSLSPEEQSSYLAGQEFTVTNPPDFSLIRGKSFRPEDDILVRDMGVHAWWFEPDLEESRSTNASESTPLLADADTVRDPGYVVRDKTEVVFRCGQPYRTATAVMNLAMPLRHRVYADTVYFEAKIMEISDSPVSHFSIGLVTKPYPKFRLPGYQKFSIAYESTGNLKINKPFPTPLQQHQGDNSQYNNLVLPPLNRADVVGFGYTVSSGTIFITRNGRKVLDVMKGCWLDLYPAIGCFSCDATFQVNIGQMGFVWIEANVRKYGFISTTDSRKLSGERGAAALPRYSLDENGDKLLDKGEELPPRYPTSELDFFGRTSTVAEGCSNEKTSTTRITHDPEEVMDLRERLYEAETGNSTPQPVNSKPAQDDGASTTASIRSLAPATTDASTNATTLGNDVETIDENENGEAGNDEETNDLEDRVEEVDRGTVASAQPEVEEPEIPNVDVEPEVEEPSGQPGIEETTDDGTVAEAEPVISEPDEDIEVAEVTEVTEVTEVGEGEVTISTTEPLVPPKDDNASKGNDDEEAKQSSAAKAKDATPPSTADHETSSPSASPSPDPVSSSDQPANKTAKKKKKKNKKKKSKH</sequence>
<dbReference type="AlphaFoldDB" id="A0A642UDP0"/>
<dbReference type="InterPro" id="IPR013320">
    <property type="entry name" value="ConA-like_dom_sf"/>
</dbReference>
<evidence type="ECO:0000259" key="3">
    <source>
        <dbReference type="PROSITE" id="PS50188"/>
    </source>
</evidence>
<dbReference type="SUPFAM" id="SSF49899">
    <property type="entry name" value="Concanavalin A-like lectins/glucanases"/>
    <property type="match status" value="1"/>
</dbReference>
<dbReference type="VEuPathDB" id="FungiDB:DIURU_005409"/>
<feature type="compositionally biased region" description="Polar residues" evidence="1">
    <location>
        <begin position="418"/>
        <end position="442"/>
    </location>
</feature>
<evidence type="ECO:0000313" key="4">
    <source>
        <dbReference type="EMBL" id="KAA8897176.1"/>
    </source>
</evidence>
<keyword evidence="2" id="KW-0812">Transmembrane</keyword>
<dbReference type="InterPro" id="IPR001870">
    <property type="entry name" value="B30.2/SPRY"/>
</dbReference>
<dbReference type="Pfam" id="PF00622">
    <property type="entry name" value="SPRY"/>
    <property type="match status" value="1"/>
</dbReference>
<feature type="transmembrane region" description="Helical" evidence="2">
    <location>
        <begin position="5"/>
        <end position="27"/>
    </location>
</feature>
<feature type="compositionally biased region" description="Acidic residues" evidence="1">
    <location>
        <begin position="543"/>
        <end position="552"/>
    </location>
</feature>
<dbReference type="Gene3D" id="2.60.120.920">
    <property type="match status" value="1"/>
</dbReference>
<dbReference type="RefSeq" id="XP_034009833.1">
    <property type="nucleotide sequence ID" value="XM_034158388.1"/>
</dbReference>
<feature type="compositionally biased region" description="Basic residues" evidence="1">
    <location>
        <begin position="635"/>
        <end position="650"/>
    </location>
</feature>
<dbReference type="OrthoDB" id="258495at2759"/>
<evidence type="ECO:0000256" key="1">
    <source>
        <dbReference type="SAM" id="MobiDB-lite"/>
    </source>
</evidence>
<dbReference type="PROSITE" id="PS50188">
    <property type="entry name" value="B302_SPRY"/>
    <property type="match status" value="1"/>
</dbReference>
<keyword evidence="5" id="KW-1185">Reference proteome</keyword>
<keyword evidence="2" id="KW-1133">Transmembrane helix</keyword>
<feature type="compositionally biased region" description="Low complexity" evidence="1">
    <location>
        <begin position="614"/>
        <end position="634"/>
    </location>
</feature>
<feature type="compositionally biased region" description="Basic and acidic residues" evidence="1">
    <location>
        <begin position="578"/>
        <end position="587"/>
    </location>
</feature>
<organism evidence="4 5">
    <name type="scientific">Diutina rugosa</name>
    <name type="common">Yeast</name>
    <name type="synonym">Candida rugosa</name>
    <dbReference type="NCBI Taxonomy" id="5481"/>
    <lineage>
        <taxon>Eukaryota</taxon>
        <taxon>Fungi</taxon>
        <taxon>Dikarya</taxon>
        <taxon>Ascomycota</taxon>
        <taxon>Saccharomycotina</taxon>
        <taxon>Pichiomycetes</taxon>
        <taxon>Debaryomycetaceae</taxon>
        <taxon>Diutina</taxon>
    </lineage>
</organism>
<feature type="compositionally biased region" description="Acidic residues" evidence="1">
    <location>
        <begin position="464"/>
        <end position="488"/>
    </location>
</feature>
<protein>
    <recommendedName>
        <fullName evidence="3">B30.2/SPRY domain-containing protein</fullName>
    </recommendedName>
</protein>
<comment type="caution">
    <text evidence="4">The sequence shown here is derived from an EMBL/GenBank/DDBJ whole genome shotgun (WGS) entry which is preliminary data.</text>
</comment>
<dbReference type="GeneID" id="54784060"/>
<dbReference type="InterPro" id="IPR043136">
    <property type="entry name" value="B30.2/SPRY_sf"/>
</dbReference>
<feature type="compositionally biased region" description="Low complexity" evidence="1">
    <location>
        <begin position="553"/>
        <end position="573"/>
    </location>
</feature>
<gene>
    <name evidence="4" type="ORF">DIURU_005409</name>
</gene>
<keyword evidence="2" id="KW-0472">Membrane</keyword>
<feature type="compositionally biased region" description="Polar residues" evidence="1">
    <location>
        <begin position="450"/>
        <end position="460"/>
    </location>
</feature>
<feature type="region of interest" description="Disordered" evidence="1">
    <location>
        <begin position="416"/>
        <end position="650"/>
    </location>
</feature>
<feature type="compositionally biased region" description="Acidic residues" evidence="1">
    <location>
        <begin position="501"/>
        <end position="518"/>
    </location>
</feature>
<evidence type="ECO:0000313" key="5">
    <source>
        <dbReference type="Proteomes" id="UP000449547"/>
    </source>
</evidence>
<dbReference type="Proteomes" id="UP000449547">
    <property type="component" value="Unassembled WGS sequence"/>
</dbReference>
<name>A0A642UDP0_DIURU</name>
<dbReference type="SMART" id="SM00449">
    <property type="entry name" value="SPRY"/>
    <property type="match status" value="1"/>
</dbReference>
<dbReference type="EMBL" id="SWFT01000159">
    <property type="protein sequence ID" value="KAA8897176.1"/>
    <property type="molecule type" value="Genomic_DNA"/>
</dbReference>
<dbReference type="InterPro" id="IPR003877">
    <property type="entry name" value="SPRY_dom"/>
</dbReference>
<reference evidence="4 5" key="1">
    <citation type="submission" date="2019-07" db="EMBL/GenBank/DDBJ databases">
        <title>Genome assembly of two rare yeast pathogens: Diutina rugosa and Trichomonascus ciferrii.</title>
        <authorList>
            <person name="Mixao V."/>
            <person name="Saus E."/>
            <person name="Hansen A."/>
            <person name="Lass-Flor C."/>
            <person name="Gabaldon T."/>
        </authorList>
    </citation>
    <scope>NUCLEOTIDE SEQUENCE [LARGE SCALE GENOMIC DNA]</scope>
    <source>
        <strain evidence="4 5">CBS 613</strain>
    </source>
</reference>
<accession>A0A642UDP0</accession>
<feature type="domain" description="B30.2/SPRY" evidence="3">
    <location>
        <begin position="114"/>
        <end position="318"/>
    </location>
</feature>